<comment type="caution">
    <text evidence="1">The sequence shown here is derived from an EMBL/GenBank/DDBJ whole genome shotgun (WGS) entry which is preliminary data.</text>
</comment>
<reference evidence="1 2" key="2">
    <citation type="submission" date="2016-03" db="EMBL/GenBank/DDBJ databases">
        <title>New uncultured bacterium of the family Gallionellaceae from acid mine drainage: description and reconstruction of genome based on metagenomic analysis of microbial community.</title>
        <authorList>
            <person name="Kadnikov V."/>
            <person name="Ivasenko D."/>
            <person name="Beletsky A."/>
            <person name="Mardanov A."/>
            <person name="Danilova E."/>
            <person name="Pimenov N."/>
            <person name="Karnachuk O."/>
            <person name="Ravin N."/>
        </authorList>
    </citation>
    <scope>NUCLEOTIDE SEQUENCE [LARGE SCALE GENOMIC DNA]</scope>
    <source>
        <strain evidence="1">ShG14-8</strain>
    </source>
</reference>
<dbReference type="EMBL" id="LSLI01000023">
    <property type="protein sequence ID" value="KXS32656.1"/>
    <property type="molecule type" value="Genomic_DNA"/>
</dbReference>
<proteinExistence type="predicted"/>
<evidence type="ECO:0000313" key="1">
    <source>
        <dbReference type="EMBL" id="KXS32656.1"/>
    </source>
</evidence>
<dbReference type="AlphaFoldDB" id="A0A139BUL4"/>
<reference evidence="1 2" key="1">
    <citation type="submission" date="2016-02" db="EMBL/GenBank/DDBJ databases">
        <authorList>
            <person name="Wen L."/>
            <person name="He K."/>
            <person name="Yang H."/>
        </authorList>
    </citation>
    <scope>NUCLEOTIDE SEQUENCE [LARGE SCALE GENOMIC DNA]</scope>
    <source>
        <strain evidence="1">ShG14-8</strain>
    </source>
</reference>
<gene>
    <name evidence="1" type="ORF">AWT59_1251</name>
</gene>
<protein>
    <submittedName>
        <fullName evidence="1">Uncharacterized protein</fullName>
    </submittedName>
</protein>
<sequence length="63" mass="7368">MTENGWLYEFILLSPLFGHSINSDSYSDGEYKNAPSNFLFVTHRIVRYKKFPYSGADDEWAKN</sequence>
<organism evidence="1 2">
    <name type="scientific">Candidatus Gallionella acididurans</name>
    <dbReference type="NCBI Taxonomy" id="1796491"/>
    <lineage>
        <taxon>Bacteria</taxon>
        <taxon>Pseudomonadati</taxon>
        <taxon>Pseudomonadota</taxon>
        <taxon>Betaproteobacteria</taxon>
        <taxon>Nitrosomonadales</taxon>
        <taxon>Gallionellaceae</taxon>
        <taxon>Gallionella</taxon>
    </lineage>
</organism>
<evidence type="ECO:0000313" key="2">
    <source>
        <dbReference type="Proteomes" id="UP000070578"/>
    </source>
</evidence>
<accession>A0A139BUL4</accession>
<name>A0A139BUL4_9PROT</name>
<dbReference type="Proteomes" id="UP000070578">
    <property type="component" value="Unassembled WGS sequence"/>
</dbReference>